<feature type="binding site" evidence="18">
    <location>
        <position position="358"/>
    </location>
    <ligand>
        <name>Zn(2+)</name>
        <dbReference type="ChEBI" id="CHEBI:29105"/>
        <note>catalytic</note>
    </ligand>
</feature>
<dbReference type="InterPro" id="IPR024571">
    <property type="entry name" value="ERAP1-like_C_dom"/>
</dbReference>
<feature type="domain" description="Peptidase M1 membrane alanine aminopeptidase" evidence="22">
    <location>
        <begin position="261"/>
        <end position="485"/>
    </location>
</feature>
<feature type="binding site" evidence="18">
    <location>
        <position position="335"/>
    </location>
    <ligand>
        <name>Zn(2+)</name>
        <dbReference type="ChEBI" id="CHEBI:29105"/>
        <note>catalytic</note>
    </ligand>
</feature>
<name>A0A9P0DQE6_PHYSR</name>
<dbReference type="InterPro" id="IPR045357">
    <property type="entry name" value="Aminopeptidase_N-like_N"/>
</dbReference>
<comment type="subcellular location">
    <subcellularLocation>
        <location evidence="2">Cell membrane</location>
        <topology evidence="2">Lipid-anchor</topology>
        <topology evidence="2">GPI-anchor</topology>
    </subcellularLocation>
</comment>
<dbReference type="Gene3D" id="1.25.50.20">
    <property type="match status" value="1"/>
</dbReference>
<keyword evidence="13" id="KW-0472">Membrane</keyword>
<keyword evidence="11 18" id="KW-0862">Zinc</keyword>
<evidence type="ECO:0000256" key="10">
    <source>
        <dbReference type="ARBA" id="ARBA00022801"/>
    </source>
</evidence>
<dbReference type="GO" id="GO:0006508">
    <property type="term" value="P:proteolysis"/>
    <property type="evidence" value="ECO:0007669"/>
    <property type="project" value="UniProtKB-KW"/>
</dbReference>
<dbReference type="InterPro" id="IPR034016">
    <property type="entry name" value="M1_APN-typ"/>
</dbReference>
<dbReference type="FunFam" id="1.10.390.10:FF:000006">
    <property type="entry name" value="Puromycin-sensitive aminopeptidase"/>
    <property type="match status" value="1"/>
</dbReference>
<evidence type="ECO:0000313" key="26">
    <source>
        <dbReference type="Proteomes" id="UP001153712"/>
    </source>
</evidence>
<evidence type="ECO:0000256" key="8">
    <source>
        <dbReference type="ARBA" id="ARBA00022723"/>
    </source>
</evidence>
<evidence type="ECO:0000256" key="17">
    <source>
        <dbReference type="PIRSR" id="PIRSR634016-1"/>
    </source>
</evidence>
<dbReference type="Proteomes" id="UP001153712">
    <property type="component" value="Chromosome 6"/>
</dbReference>
<dbReference type="GO" id="GO:0070006">
    <property type="term" value="F:metalloaminopeptidase activity"/>
    <property type="evidence" value="ECO:0007669"/>
    <property type="project" value="TreeGrafter"/>
</dbReference>
<evidence type="ECO:0000256" key="6">
    <source>
        <dbReference type="ARBA" id="ARBA00022622"/>
    </source>
</evidence>
<feature type="binding site" evidence="18">
    <location>
        <position position="339"/>
    </location>
    <ligand>
        <name>Zn(2+)</name>
        <dbReference type="ChEBI" id="CHEBI:29105"/>
        <note>catalytic</note>
    </ligand>
</feature>
<dbReference type="Gene3D" id="2.60.40.1910">
    <property type="match status" value="1"/>
</dbReference>
<dbReference type="GO" id="GO:0005737">
    <property type="term" value="C:cytoplasm"/>
    <property type="evidence" value="ECO:0007669"/>
    <property type="project" value="TreeGrafter"/>
</dbReference>
<gene>
    <name evidence="25" type="ORF">PHYEVI_LOCUS9151</name>
</gene>
<evidence type="ECO:0000256" key="15">
    <source>
        <dbReference type="ARBA" id="ARBA00023180"/>
    </source>
</evidence>
<dbReference type="GO" id="GO:0016285">
    <property type="term" value="F:alanyl aminopeptidase activity"/>
    <property type="evidence" value="ECO:0007669"/>
    <property type="project" value="UniProtKB-EC"/>
</dbReference>
<evidence type="ECO:0000259" key="24">
    <source>
        <dbReference type="Pfam" id="PF17900"/>
    </source>
</evidence>
<dbReference type="InterPro" id="IPR042097">
    <property type="entry name" value="Aminopeptidase_N-like_N_sf"/>
</dbReference>
<feature type="site" description="Transition state stabilizer" evidence="19">
    <location>
        <position position="423"/>
    </location>
</feature>
<keyword evidence="26" id="KW-1185">Reference proteome</keyword>
<evidence type="ECO:0000256" key="3">
    <source>
        <dbReference type="ARBA" id="ARBA00010136"/>
    </source>
</evidence>
<evidence type="ECO:0000256" key="18">
    <source>
        <dbReference type="PIRSR" id="PIRSR634016-3"/>
    </source>
</evidence>
<organism evidence="25 26">
    <name type="scientific">Phyllotreta striolata</name>
    <name type="common">Striped flea beetle</name>
    <name type="synonym">Crioceris striolata</name>
    <dbReference type="NCBI Taxonomy" id="444603"/>
    <lineage>
        <taxon>Eukaryota</taxon>
        <taxon>Metazoa</taxon>
        <taxon>Ecdysozoa</taxon>
        <taxon>Arthropoda</taxon>
        <taxon>Hexapoda</taxon>
        <taxon>Insecta</taxon>
        <taxon>Pterygota</taxon>
        <taxon>Neoptera</taxon>
        <taxon>Endopterygota</taxon>
        <taxon>Coleoptera</taxon>
        <taxon>Polyphaga</taxon>
        <taxon>Cucujiformia</taxon>
        <taxon>Chrysomeloidea</taxon>
        <taxon>Chrysomelidae</taxon>
        <taxon>Galerucinae</taxon>
        <taxon>Alticini</taxon>
        <taxon>Phyllotreta</taxon>
    </lineage>
</organism>
<feature type="active site" description="Proton acceptor" evidence="17">
    <location>
        <position position="336"/>
    </location>
</feature>
<accession>A0A9P0DQE6</accession>
<evidence type="ECO:0000256" key="11">
    <source>
        <dbReference type="ARBA" id="ARBA00022833"/>
    </source>
</evidence>
<dbReference type="GO" id="GO:0098552">
    <property type="term" value="C:side of membrane"/>
    <property type="evidence" value="ECO:0007669"/>
    <property type="project" value="UniProtKB-KW"/>
</dbReference>
<keyword evidence="12 20" id="KW-0482">Metalloprotease</keyword>
<keyword evidence="9 21" id="KW-0732">Signal</keyword>
<keyword evidence="7 20" id="KW-0645">Protease</keyword>
<dbReference type="GO" id="GO:0008270">
    <property type="term" value="F:zinc ion binding"/>
    <property type="evidence" value="ECO:0007669"/>
    <property type="project" value="UniProtKB-UniRule"/>
</dbReference>
<keyword evidence="10 20" id="KW-0378">Hydrolase</keyword>
<comment type="catalytic activity">
    <reaction evidence="1">
        <text>Release of an N-terminal amino acid, Xaa-|-Yaa- from a peptide, amide or arylamide. Xaa is preferably Ala, but may be most amino acids including Pro (slow action). When a terminal hydrophobic residue is followed by a prolyl residue, the two may be released as an intact Xaa-Pro dipeptide.</text>
        <dbReference type="EC" id="3.4.11.2"/>
    </reaction>
</comment>
<evidence type="ECO:0000256" key="1">
    <source>
        <dbReference type="ARBA" id="ARBA00000098"/>
    </source>
</evidence>
<evidence type="ECO:0000256" key="4">
    <source>
        <dbReference type="ARBA" id="ARBA00022438"/>
    </source>
</evidence>
<evidence type="ECO:0000256" key="19">
    <source>
        <dbReference type="PIRSR" id="PIRSR634016-4"/>
    </source>
</evidence>
<dbReference type="InterPro" id="IPR014782">
    <property type="entry name" value="Peptidase_M1_dom"/>
</dbReference>
<dbReference type="PANTHER" id="PTHR11533:SF301">
    <property type="entry name" value="AMINOPEPTIDASE"/>
    <property type="match status" value="1"/>
</dbReference>
<dbReference type="OrthoDB" id="10031169at2759"/>
<evidence type="ECO:0000313" key="25">
    <source>
        <dbReference type="EMBL" id="CAH1185996.1"/>
    </source>
</evidence>
<keyword evidence="6" id="KW-0336">GPI-anchor</keyword>
<evidence type="ECO:0000256" key="20">
    <source>
        <dbReference type="RuleBase" id="RU364040"/>
    </source>
</evidence>
<dbReference type="Pfam" id="PF01433">
    <property type="entry name" value="Peptidase_M1"/>
    <property type="match status" value="1"/>
</dbReference>
<dbReference type="InterPro" id="IPR001930">
    <property type="entry name" value="Peptidase_M1"/>
</dbReference>
<dbReference type="EMBL" id="OU900099">
    <property type="protein sequence ID" value="CAH1185996.1"/>
    <property type="molecule type" value="Genomic_DNA"/>
</dbReference>
<feature type="signal peptide" evidence="21">
    <location>
        <begin position="1"/>
        <end position="20"/>
    </location>
</feature>
<dbReference type="GO" id="GO:0005886">
    <property type="term" value="C:plasma membrane"/>
    <property type="evidence" value="ECO:0007669"/>
    <property type="project" value="UniProtKB-SubCell"/>
</dbReference>
<evidence type="ECO:0000256" key="14">
    <source>
        <dbReference type="ARBA" id="ARBA00023157"/>
    </source>
</evidence>
<proteinExistence type="inferred from homology"/>
<dbReference type="PRINTS" id="PR00756">
    <property type="entry name" value="ALADIPTASE"/>
</dbReference>
<dbReference type="AlphaFoldDB" id="A0A9P0DQE6"/>
<evidence type="ECO:0000256" key="5">
    <source>
        <dbReference type="ARBA" id="ARBA00022475"/>
    </source>
</evidence>
<keyword evidence="4 20" id="KW-0031">Aminopeptidase</keyword>
<evidence type="ECO:0000256" key="2">
    <source>
        <dbReference type="ARBA" id="ARBA00004609"/>
    </source>
</evidence>
<feature type="chain" id="PRO_5040252273" description="Aminopeptidase" evidence="21">
    <location>
        <begin position="21"/>
        <end position="930"/>
    </location>
</feature>
<dbReference type="GO" id="GO:0005615">
    <property type="term" value="C:extracellular space"/>
    <property type="evidence" value="ECO:0007669"/>
    <property type="project" value="TreeGrafter"/>
</dbReference>
<evidence type="ECO:0000256" key="7">
    <source>
        <dbReference type="ARBA" id="ARBA00022670"/>
    </source>
</evidence>
<reference evidence="25" key="1">
    <citation type="submission" date="2022-01" db="EMBL/GenBank/DDBJ databases">
        <authorList>
            <person name="King R."/>
        </authorList>
    </citation>
    <scope>NUCLEOTIDE SEQUENCE</scope>
</reference>
<keyword evidence="14" id="KW-1015">Disulfide bond</keyword>
<keyword evidence="5" id="KW-1003">Cell membrane</keyword>
<evidence type="ECO:0000256" key="13">
    <source>
        <dbReference type="ARBA" id="ARBA00023136"/>
    </source>
</evidence>
<keyword evidence="16" id="KW-0449">Lipoprotein</keyword>
<dbReference type="SUPFAM" id="SSF63737">
    <property type="entry name" value="Leukotriene A4 hydrolase N-terminal domain"/>
    <property type="match status" value="1"/>
</dbReference>
<keyword evidence="15" id="KW-0325">Glycoprotein</keyword>
<keyword evidence="8 18" id="KW-0479">Metal-binding</keyword>
<dbReference type="InterPro" id="IPR027268">
    <property type="entry name" value="Peptidase_M4/M1_CTD_sf"/>
</dbReference>
<evidence type="ECO:0000256" key="16">
    <source>
        <dbReference type="ARBA" id="ARBA00023288"/>
    </source>
</evidence>
<dbReference type="FunFam" id="2.60.40.1910:FF:000008">
    <property type="entry name" value="Aminopeptidase"/>
    <property type="match status" value="1"/>
</dbReference>
<evidence type="ECO:0000259" key="23">
    <source>
        <dbReference type="Pfam" id="PF11838"/>
    </source>
</evidence>
<evidence type="ECO:0000256" key="21">
    <source>
        <dbReference type="SAM" id="SignalP"/>
    </source>
</evidence>
<sequence length="930" mass="105896">MLKDKMILLGILLLLISTFATNSSYKIIQDDTNDFLLPDIVTPFNYKLNIAFSKDNLDSKNDTFGGNVEISFYVKKETTTIKLHAPSNKIKIEIGTIAVKDQKFNETTSVLTLNLSEKLAPLTKYVLKANYAADINTKYMRGAYRSSYKNRTGNDEYLIATQFEPTSAREVFPCFDEPKYKATFDISITHPYGTQTLSNAEMDTTLPSAKDTVVTTFKETKKMSTYLVGFIVTKFTFDTVKESGVTYKVWSRDELKGYRKFALEWSKKILLALEAFTGINYATSNTKLDQIALPDSQPAGMENWGLVTYKEKSLLFNGKESSNFTQQSILETMAHELSHQWFGDLVTCHWWDDAFLNEGFATYFQHYLLGDIINELSPWEMDNQFVVDKLQPVLVDDALKNDALTRKVIQPEDIRSKFDSISYNKGASIIRMIANVMGESAFKAGLRKYLKTKSYSNASPSDLFNSLENEKVNLPQKIGVLMEGWFNNPGYPIITATQQDEDLVLSQKQFSYNNDDKAKHAKWYIPISYTLQSDDAKFSSPAPRVWVDPKKDLVIKGAFSGKSANDWVIINSLVSGYYRVNYNGTLWQRIEKQLRENHKEINRLNRAQIVDDIFNLARSDNGLQYSQVFSYLDYLKNETCYYPWTAALASLNFLITRVANQKPLETALHQKSLELMSGVYNSLSLNSSKSDTQITLLKRKLIFSNACKFGAENCTKQVKSLYDAFKATSQPIDRNLRNVVYCYGLRQSQDDKDWEFMWKLYKETESPSEQIEILEALGCTLNDKQLNNYLDLSLKISEIHKQDLPTVWKAVYSNSQEGAKVALNYLIANHAAIKDYYPNAENLLVGMASHVIDNDGIQKLKDFVAKADVDESYKKAGSLAIKTATENVNWIQKRRTDLESYLQLTSGSTITTTFSCLMLITVTLFNYMTV</sequence>
<dbReference type="PANTHER" id="PTHR11533">
    <property type="entry name" value="PROTEASE M1 ZINC METALLOPROTEASE"/>
    <property type="match status" value="1"/>
</dbReference>
<evidence type="ECO:0000256" key="12">
    <source>
        <dbReference type="ARBA" id="ARBA00023049"/>
    </source>
</evidence>
<dbReference type="Gene3D" id="2.60.40.1730">
    <property type="entry name" value="tricorn interacting facor f3 domain"/>
    <property type="match status" value="1"/>
</dbReference>
<dbReference type="Gene3D" id="1.10.390.10">
    <property type="entry name" value="Neutral Protease Domain 2"/>
    <property type="match status" value="1"/>
</dbReference>
<dbReference type="InterPro" id="IPR050344">
    <property type="entry name" value="Peptidase_M1_aminopeptidases"/>
</dbReference>
<dbReference type="Pfam" id="PF17900">
    <property type="entry name" value="Peptidase_M1_N"/>
    <property type="match status" value="1"/>
</dbReference>
<dbReference type="FunFam" id="1.25.50.20:FF:000001">
    <property type="entry name" value="Aminopeptidase"/>
    <property type="match status" value="1"/>
</dbReference>
<dbReference type="GO" id="GO:0043171">
    <property type="term" value="P:peptide catabolic process"/>
    <property type="evidence" value="ECO:0007669"/>
    <property type="project" value="TreeGrafter"/>
</dbReference>
<dbReference type="SUPFAM" id="SSF55486">
    <property type="entry name" value="Metalloproteases ('zincins'), catalytic domain"/>
    <property type="match status" value="1"/>
</dbReference>
<dbReference type="CDD" id="cd09601">
    <property type="entry name" value="M1_APN-Q_like"/>
    <property type="match status" value="1"/>
</dbReference>
<protein>
    <recommendedName>
        <fullName evidence="20">Aminopeptidase</fullName>
        <ecNumber evidence="20">3.4.11.-</ecNumber>
    </recommendedName>
</protein>
<evidence type="ECO:0000259" key="22">
    <source>
        <dbReference type="Pfam" id="PF01433"/>
    </source>
</evidence>
<comment type="similarity">
    <text evidence="3 20">Belongs to the peptidase M1 family.</text>
</comment>
<dbReference type="EC" id="3.4.11.-" evidence="20"/>
<feature type="domain" description="ERAP1-like C-terminal" evidence="23">
    <location>
        <begin position="567"/>
        <end position="870"/>
    </location>
</feature>
<evidence type="ECO:0000256" key="9">
    <source>
        <dbReference type="ARBA" id="ARBA00022729"/>
    </source>
</evidence>
<dbReference type="GO" id="GO:0042277">
    <property type="term" value="F:peptide binding"/>
    <property type="evidence" value="ECO:0007669"/>
    <property type="project" value="TreeGrafter"/>
</dbReference>
<feature type="domain" description="Aminopeptidase N-like N-terminal" evidence="24">
    <location>
        <begin position="45"/>
        <end position="227"/>
    </location>
</feature>
<comment type="cofactor">
    <cofactor evidence="18 20">
        <name>Zn(2+)</name>
        <dbReference type="ChEBI" id="CHEBI:29105"/>
    </cofactor>
    <text evidence="18 20">Binds 1 zinc ion per subunit.</text>
</comment>
<dbReference type="Pfam" id="PF11838">
    <property type="entry name" value="ERAP1_C"/>
    <property type="match status" value="1"/>
</dbReference>